<organism evidence="4 5">
    <name type="scientific">Trichomonas vaginalis (strain ATCC PRA-98 / G3)</name>
    <dbReference type="NCBI Taxonomy" id="412133"/>
    <lineage>
        <taxon>Eukaryota</taxon>
        <taxon>Metamonada</taxon>
        <taxon>Parabasalia</taxon>
        <taxon>Trichomonadida</taxon>
        <taxon>Trichomonadidae</taxon>
        <taxon>Trichomonas</taxon>
    </lineage>
</organism>
<dbReference type="RefSeq" id="XP_001310874.1">
    <property type="nucleotide sequence ID" value="XM_001310873.1"/>
</dbReference>
<evidence type="ECO:0000313" key="4">
    <source>
        <dbReference type="EMBL" id="EAX97944.1"/>
    </source>
</evidence>
<protein>
    <submittedName>
        <fullName evidence="4">Bromodomain containing protein</fullName>
    </submittedName>
</protein>
<evidence type="ECO:0000313" key="5">
    <source>
        <dbReference type="Proteomes" id="UP000001542"/>
    </source>
</evidence>
<reference evidence="4" key="1">
    <citation type="submission" date="2006-10" db="EMBL/GenBank/DDBJ databases">
        <authorList>
            <person name="Amadeo P."/>
            <person name="Zhao Q."/>
            <person name="Wortman J."/>
            <person name="Fraser-Liggett C."/>
            <person name="Carlton J."/>
        </authorList>
    </citation>
    <scope>NUCLEOTIDE SEQUENCE</scope>
    <source>
        <strain evidence="4">G3</strain>
    </source>
</reference>
<dbReference type="STRING" id="5722.A2FAW7"/>
<dbReference type="VEuPathDB" id="TrichDB:TVAGG3_0888320"/>
<dbReference type="OrthoDB" id="21449at2759"/>
<dbReference type="Proteomes" id="UP000001542">
    <property type="component" value="Unassembled WGS sequence"/>
</dbReference>
<dbReference type="Pfam" id="PF00439">
    <property type="entry name" value="Bromodomain"/>
    <property type="match status" value="1"/>
</dbReference>
<proteinExistence type="predicted"/>
<dbReference type="SMR" id="A2FAW7"/>
<dbReference type="eggNOG" id="KOG1474">
    <property type="taxonomic scope" value="Eukaryota"/>
</dbReference>
<dbReference type="InterPro" id="IPR036427">
    <property type="entry name" value="Bromodomain-like_sf"/>
</dbReference>
<dbReference type="InParanoid" id="A2FAW7"/>
<evidence type="ECO:0000259" key="3">
    <source>
        <dbReference type="PROSITE" id="PS50014"/>
    </source>
</evidence>
<gene>
    <name evidence="4" type="ORF">TVAG_316090</name>
</gene>
<dbReference type="VEuPathDB" id="TrichDB:TVAG_316090"/>
<reference evidence="4" key="2">
    <citation type="journal article" date="2007" name="Science">
        <title>Draft genome sequence of the sexually transmitted pathogen Trichomonas vaginalis.</title>
        <authorList>
            <person name="Carlton J.M."/>
            <person name="Hirt R.P."/>
            <person name="Silva J.C."/>
            <person name="Delcher A.L."/>
            <person name="Schatz M."/>
            <person name="Zhao Q."/>
            <person name="Wortman J.R."/>
            <person name="Bidwell S.L."/>
            <person name="Alsmark U.C.M."/>
            <person name="Besteiro S."/>
            <person name="Sicheritz-Ponten T."/>
            <person name="Noel C.J."/>
            <person name="Dacks J.B."/>
            <person name="Foster P.G."/>
            <person name="Simillion C."/>
            <person name="Van de Peer Y."/>
            <person name="Miranda-Saavedra D."/>
            <person name="Barton G.J."/>
            <person name="Westrop G.D."/>
            <person name="Mueller S."/>
            <person name="Dessi D."/>
            <person name="Fiori P.L."/>
            <person name="Ren Q."/>
            <person name="Paulsen I."/>
            <person name="Zhang H."/>
            <person name="Bastida-Corcuera F.D."/>
            <person name="Simoes-Barbosa A."/>
            <person name="Brown M.T."/>
            <person name="Hayes R.D."/>
            <person name="Mukherjee M."/>
            <person name="Okumura C.Y."/>
            <person name="Schneider R."/>
            <person name="Smith A.J."/>
            <person name="Vanacova S."/>
            <person name="Villalvazo M."/>
            <person name="Haas B.J."/>
            <person name="Pertea M."/>
            <person name="Feldblyum T.V."/>
            <person name="Utterback T.R."/>
            <person name="Shu C.L."/>
            <person name="Osoegawa K."/>
            <person name="de Jong P.J."/>
            <person name="Hrdy I."/>
            <person name="Horvathova L."/>
            <person name="Zubacova Z."/>
            <person name="Dolezal P."/>
            <person name="Malik S.B."/>
            <person name="Logsdon J.M. Jr."/>
            <person name="Henze K."/>
            <person name="Gupta A."/>
            <person name="Wang C.C."/>
            <person name="Dunne R.L."/>
            <person name="Upcroft J.A."/>
            <person name="Upcroft P."/>
            <person name="White O."/>
            <person name="Salzberg S.L."/>
            <person name="Tang P."/>
            <person name="Chiu C.-H."/>
            <person name="Lee Y.-S."/>
            <person name="Embley T.M."/>
            <person name="Coombs G.H."/>
            <person name="Mottram J.C."/>
            <person name="Tachezy J."/>
            <person name="Fraser-Liggett C.M."/>
            <person name="Johnson P.J."/>
        </authorList>
    </citation>
    <scope>NUCLEOTIDE SEQUENCE [LARGE SCALE GENOMIC DNA]</scope>
    <source>
        <strain evidence="4">G3</strain>
    </source>
</reference>
<dbReference type="PANTHER" id="PTHR45926">
    <property type="entry name" value="OSJNBA0053K19.4 PROTEIN"/>
    <property type="match status" value="1"/>
</dbReference>
<dbReference type="Gene3D" id="1.20.920.10">
    <property type="entry name" value="Bromodomain-like"/>
    <property type="match status" value="1"/>
</dbReference>
<dbReference type="SUPFAM" id="SSF47370">
    <property type="entry name" value="Bromodomain"/>
    <property type="match status" value="1"/>
</dbReference>
<evidence type="ECO:0000256" key="2">
    <source>
        <dbReference type="PROSITE-ProRule" id="PRU00035"/>
    </source>
</evidence>
<keyword evidence="1 2" id="KW-0103">Bromodomain</keyword>
<evidence type="ECO:0000256" key="1">
    <source>
        <dbReference type="ARBA" id="ARBA00023117"/>
    </source>
</evidence>
<dbReference type="KEGG" id="tva:4755728"/>
<sequence length="236" mass="26958">MSFSPDLKQRCIKAMDNLMSHPIASIFAKPVNPEEDGCENYYEIVKHPTDLSKIRENLINDKYSNVQSWINEMRYIWSNAEKVNQKGGVVLLLAAELKKNFKKELKYVKCYKLRKWTKLAASLKDKLDDLLDQPPDQLSAYAVITEQVSDSEPNDFDDIDLCNLISATTFLTANQDAKRISAIIKRHNPEAAPTNNNYSVDIHALSSSALTELKEYAEKRLGEMKIPYPHDAIKYD</sequence>
<dbReference type="InterPro" id="IPR001487">
    <property type="entry name" value="Bromodomain"/>
</dbReference>
<name>A2FAW7_TRIV3</name>
<dbReference type="EMBL" id="DS113694">
    <property type="protein sequence ID" value="EAX97944.1"/>
    <property type="molecule type" value="Genomic_DNA"/>
</dbReference>
<dbReference type="PRINTS" id="PR00503">
    <property type="entry name" value="BROMODOMAIN"/>
</dbReference>
<dbReference type="CDD" id="cd04369">
    <property type="entry name" value="Bromodomain"/>
    <property type="match status" value="1"/>
</dbReference>
<feature type="domain" description="Bromo" evidence="3">
    <location>
        <begin position="19"/>
        <end position="91"/>
    </location>
</feature>
<accession>A2FAW7</accession>
<dbReference type="AlphaFoldDB" id="A2FAW7"/>
<keyword evidence="5" id="KW-1185">Reference proteome</keyword>
<dbReference type="SMART" id="SM00297">
    <property type="entry name" value="BROMO"/>
    <property type="match status" value="1"/>
</dbReference>
<dbReference type="PROSITE" id="PS50014">
    <property type="entry name" value="BROMODOMAIN_2"/>
    <property type="match status" value="1"/>
</dbReference>